<accession>A0AAV5U6I3</accession>
<proteinExistence type="predicted"/>
<feature type="transmembrane region" description="Helical" evidence="1">
    <location>
        <begin position="7"/>
        <end position="27"/>
    </location>
</feature>
<dbReference type="Proteomes" id="UP001432027">
    <property type="component" value="Unassembled WGS sequence"/>
</dbReference>
<keyword evidence="1" id="KW-0472">Membrane</keyword>
<keyword evidence="1" id="KW-1133">Transmembrane helix</keyword>
<evidence type="ECO:0000256" key="1">
    <source>
        <dbReference type="SAM" id="Phobius"/>
    </source>
</evidence>
<dbReference type="AlphaFoldDB" id="A0AAV5U6I3"/>
<gene>
    <name evidence="2" type="ORF">PENTCL1PPCAC_23974</name>
</gene>
<feature type="non-terminal residue" evidence="2">
    <location>
        <position position="1"/>
    </location>
</feature>
<protein>
    <recommendedName>
        <fullName evidence="4">Reticulon-like protein</fullName>
    </recommendedName>
</protein>
<evidence type="ECO:0000313" key="3">
    <source>
        <dbReference type="Proteomes" id="UP001432027"/>
    </source>
</evidence>
<name>A0AAV5U6I3_9BILA</name>
<sequence>ALVIDRVLLYTFFAVTSCGTAGIIFSAPHVFDYVNQTQIIENIKAAAEAEKMEAVHGFVF</sequence>
<organism evidence="2 3">
    <name type="scientific">Pristionchus entomophagus</name>
    <dbReference type="NCBI Taxonomy" id="358040"/>
    <lineage>
        <taxon>Eukaryota</taxon>
        <taxon>Metazoa</taxon>
        <taxon>Ecdysozoa</taxon>
        <taxon>Nematoda</taxon>
        <taxon>Chromadorea</taxon>
        <taxon>Rhabditida</taxon>
        <taxon>Rhabditina</taxon>
        <taxon>Diplogasteromorpha</taxon>
        <taxon>Diplogasteroidea</taxon>
        <taxon>Neodiplogasteridae</taxon>
        <taxon>Pristionchus</taxon>
    </lineage>
</organism>
<evidence type="ECO:0008006" key="4">
    <source>
        <dbReference type="Google" id="ProtNLM"/>
    </source>
</evidence>
<dbReference type="EMBL" id="BTSX01000005">
    <property type="protein sequence ID" value="GMT01800.1"/>
    <property type="molecule type" value="Genomic_DNA"/>
</dbReference>
<evidence type="ECO:0000313" key="2">
    <source>
        <dbReference type="EMBL" id="GMT01800.1"/>
    </source>
</evidence>
<keyword evidence="1" id="KW-0812">Transmembrane</keyword>
<reference evidence="2" key="1">
    <citation type="submission" date="2023-10" db="EMBL/GenBank/DDBJ databases">
        <title>Genome assembly of Pristionchus species.</title>
        <authorList>
            <person name="Yoshida K."/>
            <person name="Sommer R.J."/>
        </authorList>
    </citation>
    <scope>NUCLEOTIDE SEQUENCE</scope>
    <source>
        <strain evidence="2">RS0144</strain>
    </source>
</reference>
<comment type="caution">
    <text evidence="2">The sequence shown here is derived from an EMBL/GenBank/DDBJ whole genome shotgun (WGS) entry which is preliminary data.</text>
</comment>
<keyword evidence="3" id="KW-1185">Reference proteome</keyword>